<dbReference type="InterPro" id="IPR036737">
    <property type="entry name" value="OmpA-like_sf"/>
</dbReference>
<dbReference type="InterPro" id="IPR006664">
    <property type="entry name" value="OMP_bac"/>
</dbReference>
<dbReference type="RefSeq" id="WP_127746850.1">
    <property type="nucleotide sequence ID" value="NZ_SACN01000007.1"/>
</dbReference>
<evidence type="ECO:0000256" key="3">
    <source>
        <dbReference type="ARBA" id="ARBA00023237"/>
    </source>
</evidence>
<proteinExistence type="predicted"/>
<dbReference type="AlphaFoldDB" id="A0A437LUE0"/>
<dbReference type="InterPro" id="IPR006665">
    <property type="entry name" value="OmpA-like"/>
</dbReference>
<dbReference type="PROSITE" id="PS01068">
    <property type="entry name" value="OMPA_1"/>
    <property type="match status" value="1"/>
</dbReference>
<dbReference type="SUPFAM" id="SSF103088">
    <property type="entry name" value="OmpA-like"/>
    <property type="match status" value="1"/>
</dbReference>
<evidence type="ECO:0000313" key="9">
    <source>
        <dbReference type="Proteomes" id="UP000282971"/>
    </source>
</evidence>
<evidence type="ECO:0000313" key="8">
    <source>
        <dbReference type="EMBL" id="RVT89055.1"/>
    </source>
</evidence>
<keyword evidence="2 4" id="KW-0472">Membrane</keyword>
<organism evidence="8 9">
    <name type="scientific">Sphingomonas crocodyli</name>
    <dbReference type="NCBI Taxonomy" id="1979270"/>
    <lineage>
        <taxon>Bacteria</taxon>
        <taxon>Pseudomonadati</taxon>
        <taxon>Pseudomonadota</taxon>
        <taxon>Alphaproteobacteria</taxon>
        <taxon>Sphingomonadales</taxon>
        <taxon>Sphingomonadaceae</taxon>
        <taxon>Sphingomonas</taxon>
    </lineage>
</organism>
<evidence type="ECO:0000256" key="6">
    <source>
        <dbReference type="SAM" id="SignalP"/>
    </source>
</evidence>
<feature type="chain" id="PRO_5019064131" evidence="6">
    <location>
        <begin position="24"/>
        <end position="280"/>
    </location>
</feature>
<comment type="subcellular location">
    <subcellularLocation>
        <location evidence="1">Cell outer membrane</location>
    </subcellularLocation>
</comment>
<protein>
    <submittedName>
        <fullName evidence="8">OmpA family protein</fullName>
    </submittedName>
</protein>
<evidence type="ECO:0000256" key="2">
    <source>
        <dbReference type="ARBA" id="ARBA00023136"/>
    </source>
</evidence>
<keyword evidence="6" id="KW-0732">Signal</keyword>
<dbReference type="Pfam" id="PF00691">
    <property type="entry name" value="OmpA"/>
    <property type="match status" value="1"/>
</dbReference>
<keyword evidence="5" id="KW-0175">Coiled coil</keyword>
<dbReference type="InterPro" id="IPR050330">
    <property type="entry name" value="Bact_OuterMem_StrucFunc"/>
</dbReference>
<dbReference type="PRINTS" id="PR01021">
    <property type="entry name" value="OMPADOMAIN"/>
</dbReference>
<dbReference type="PRINTS" id="PR01023">
    <property type="entry name" value="NAFLGMOTY"/>
</dbReference>
<dbReference type="Proteomes" id="UP000282971">
    <property type="component" value="Unassembled WGS sequence"/>
</dbReference>
<gene>
    <name evidence="8" type="ORF">EOD43_23330</name>
</gene>
<dbReference type="Gene3D" id="3.30.1330.60">
    <property type="entry name" value="OmpA-like domain"/>
    <property type="match status" value="1"/>
</dbReference>
<dbReference type="EMBL" id="SACN01000007">
    <property type="protein sequence ID" value="RVT89055.1"/>
    <property type="molecule type" value="Genomic_DNA"/>
</dbReference>
<dbReference type="GO" id="GO:0009279">
    <property type="term" value="C:cell outer membrane"/>
    <property type="evidence" value="ECO:0007669"/>
    <property type="project" value="UniProtKB-SubCell"/>
</dbReference>
<reference evidence="8 9" key="1">
    <citation type="submission" date="2019-01" db="EMBL/GenBank/DDBJ databases">
        <authorList>
            <person name="Chen W.-M."/>
        </authorList>
    </citation>
    <scope>NUCLEOTIDE SEQUENCE [LARGE SCALE GENOMIC DNA]</scope>
    <source>
        <strain evidence="8 9">CCP-7</strain>
    </source>
</reference>
<feature type="signal peptide" evidence="6">
    <location>
        <begin position="1"/>
        <end position="23"/>
    </location>
</feature>
<name>A0A437LUE0_9SPHN</name>
<dbReference type="PANTHER" id="PTHR30329">
    <property type="entry name" value="STATOR ELEMENT OF FLAGELLAR MOTOR COMPLEX"/>
    <property type="match status" value="1"/>
</dbReference>
<keyword evidence="3" id="KW-0998">Cell outer membrane</keyword>
<evidence type="ECO:0000256" key="5">
    <source>
        <dbReference type="SAM" id="Coils"/>
    </source>
</evidence>
<sequence>MNRMMIRLVGATALAAMAVPALADKTDKLVTDQYREKIAVAAAEPGVAEFGSAEIAKARDRIAALDKKLDNDKAGQAEAVAGEIDTLLETARTRARVAMAKKDLDTAQADAKARNDAQLQNAQANAAAAQADAQAARAEADRVKQAMRDYQLQQTQLGATLVLQDVVFQTGKADLKPGAAERLRPLAAYLQANPNVKVRIDGHTDSQGSDAYNQTLSENRAAAVRTALGGMGVAPDRVTAVGHGESTPVADNMNAAGRQQNRRVEVTLVGQQAASFAALR</sequence>
<keyword evidence="9" id="KW-1185">Reference proteome</keyword>
<dbReference type="InterPro" id="IPR006690">
    <property type="entry name" value="OMPA-like_CS"/>
</dbReference>
<dbReference type="PANTHER" id="PTHR30329:SF21">
    <property type="entry name" value="LIPOPROTEIN YIAD-RELATED"/>
    <property type="match status" value="1"/>
</dbReference>
<accession>A0A437LUE0</accession>
<comment type="caution">
    <text evidence="8">The sequence shown here is derived from an EMBL/GenBank/DDBJ whole genome shotgun (WGS) entry which is preliminary data.</text>
</comment>
<evidence type="ECO:0000256" key="4">
    <source>
        <dbReference type="PROSITE-ProRule" id="PRU00473"/>
    </source>
</evidence>
<feature type="coiled-coil region" evidence="5">
    <location>
        <begin position="112"/>
        <end position="153"/>
    </location>
</feature>
<dbReference type="OrthoDB" id="9782229at2"/>
<evidence type="ECO:0000256" key="1">
    <source>
        <dbReference type="ARBA" id="ARBA00004442"/>
    </source>
</evidence>
<evidence type="ECO:0000259" key="7">
    <source>
        <dbReference type="PROSITE" id="PS51123"/>
    </source>
</evidence>
<dbReference type="PROSITE" id="PS51123">
    <property type="entry name" value="OMPA_2"/>
    <property type="match status" value="1"/>
</dbReference>
<feature type="domain" description="OmpA-like" evidence="7">
    <location>
        <begin position="155"/>
        <end position="272"/>
    </location>
</feature>
<dbReference type="CDD" id="cd07185">
    <property type="entry name" value="OmpA_C-like"/>
    <property type="match status" value="1"/>
</dbReference>